<feature type="compositionally biased region" description="Basic and acidic residues" evidence="1">
    <location>
        <begin position="104"/>
        <end position="125"/>
    </location>
</feature>
<evidence type="ECO:0000256" key="1">
    <source>
        <dbReference type="SAM" id="MobiDB-lite"/>
    </source>
</evidence>
<evidence type="ECO:0000313" key="2">
    <source>
        <dbReference type="EMBL" id="KAK1130547.1"/>
    </source>
</evidence>
<feature type="compositionally biased region" description="Acidic residues" evidence="1">
    <location>
        <begin position="154"/>
        <end position="166"/>
    </location>
</feature>
<feature type="region of interest" description="Disordered" evidence="1">
    <location>
        <begin position="85"/>
        <end position="166"/>
    </location>
</feature>
<evidence type="ECO:0000313" key="3">
    <source>
        <dbReference type="Proteomes" id="UP001177670"/>
    </source>
</evidence>
<accession>A0AA40G410</accession>
<dbReference type="Proteomes" id="UP001177670">
    <property type="component" value="Unassembled WGS sequence"/>
</dbReference>
<keyword evidence="3" id="KW-1185">Reference proteome</keyword>
<dbReference type="EMBL" id="JAHYIQ010000007">
    <property type="protein sequence ID" value="KAK1130547.1"/>
    <property type="molecule type" value="Genomic_DNA"/>
</dbReference>
<protein>
    <submittedName>
        <fullName evidence="2">Uncharacterized protein</fullName>
    </submittedName>
</protein>
<dbReference type="AlphaFoldDB" id="A0AA40G410"/>
<proteinExistence type="predicted"/>
<name>A0AA40G410_9HYME</name>
<gene>
    <name evidence="2" type="ORF">K0M31_018673</name>
</gene>
<organism evidence="2 3">
    <name type="scientific">Melipona bicolor</name>
    <dbReference type="NCBI Taxonomy" id="60889"/>
    <lineage>
        <taxon>Eukaryota</taxon>
        <taxon>Metazoa</taxon>
        <taxon>Ecdysozoa</taxon>
        <taxon>Arthropoda</taxon>
        <taxon>Hexapoda</taxon>
        <taxon>Insecta</taxon>
        <taxon>Pterygota</taxon>
        <taxon>Neoptera</taxon>
        <taxon>Endopterygota</taxon>
        <taxon>Hymenoptera</taxon>
        <taxon>Apocrita</taxon>
        <taxon>Aculeata</taxon>
        <taxon>Apoidea</taxon>
        <taxon>Anthophila</taxon>
        <taxon>Apidae</taxon>
        <taxon>Melipona</taxon>
    </lineage>
</organism>
<reference evidence="2" key="1">
    <citation type="submission" date="2021-10" db="EMBL/GenBank/DDBJ databases">
        <title>Melipona bicolor Genome sequencing and assembly.</title>
        <authorList>
            <person name="Araujo N.S."/>
            <person name="Arias M.C."/>
        </authorList>
    </citation>
    <scope>NUCLEOTIDE SEQUENCE</scope>
    <source>
        <strain evidence="2">USP_2M_L1-L4_2017</strain>
        <tissue evidence="2">Whole body</tissue>
    </source>
</reference>
<sequence length="166" mass="18275">MYSRIRENSAEDQSRRSVVVLSPTDATWPRQLAPSGRISLRRHPKRHESVRAELNEGRATFTRRPINFSPVGMNLLVRGGSARAGLAGLSWPAERTPKASRGTEGTDCKLGQIDRKSAAPDESHSHTIGPGKGKRRGRHEPSPGLCTRDQALKDDDDDDDDNDGEK</sequence>
<comment type="caution">
    <text evidence="2">The sequence shown here is derived from an EMBL/GenBank/DDBJ whole genome shotgun (WGS) entry which is preliminary data.</text>
</comment>